<evidence type="ECO:0000256" key="2">
    <source>
        <dbReference type="ARBA" id="ARBA00022553"/>
    </source>
</evidence>
<feature type="domain" description="ZMYM2-like/QRICH1 C-terminal" evidence="6">
    <location>
        <begin position="35"/>
        <end position="189"/>
    </location>
</feature>
<organism evidence="7 8">
    <name type="scientific">Pinctada imbricata</name>
    <name type="common">Atlantic pearl-oyster</name>
    <name type="synonym">Pinctada martensii</name>
    <dbReference type="NCBI Taxonomy" id="66713"/>
    <lineage>
        <taxon>Eukaryota</taxon>
        <taxon>Metazoa</taxon>
        <taxon>Spiralia</taxon>
        <taxon>Lophotrochozoa</taxon>
        <taxon>Mollusca</taxon>
        <taxon>Bivalvia</taxon>
        <taxon>Autobranchia</taxon>
        <taxon>Pteriomorphia</taxon>
        <taxon>Pterioida</taxon>
        <taxon>Pterioidea</taxon>
        <taxon>Pteriidae</taxon>
        <taxon>Pinctada</taxon>
    </lineage>
</organism>
<evidence type="ECO:0000256" key="4">
    <source>
        <dbReference type="ARBA" id="ARBA00023172"/>
    </source>
</evidence>
<dbReference type="PANTHER" id="PTHR46963:SF2">
    <property type="match status" value="1"/>
</dbReference>
<dbReference type="InterPro" id="IPR011010">
    <property type="entry name" value="DNA_brk_join_enz"/>
</dbReference>
<dbReference type="InterPro" id="IPR021893">
    <property type="entry name" value="ZMYM2-like_C"/>
</dbReference>
<accession>A0AA88YDA1</accession>
<keyword evidence="3" id="KW-0832">Ubl conjugation</keyword>
<comment type="caution">
    <text evidence="7">The sequence shown here is derived from an EMBL/GenBank/DDBJ whole genome shotgun (WGS) entry which is preliminary data.</text>
</comment>
<dbReference type="GO" id="GO:0006310">
    <property type="term" value="P:DNA recombination"/>
    <property type="evidence" value="ECO:0007669"/>
    <property type="project" value="UniProtKB-KW"/>
</dbReference>
<dbReference type="GO" id="GO:0015074">
    <property type="term" value="P:DNA integration"/>
    <property type="evidence" value="ECO:0007669"/>
    <property type="project" value="InterPro"/>
</dbReference>
<dbReference type="Proteomes" id="UP001186944">
    <property type="component" value="Unassembled WGS sequence"/>
</dbReference>
<feature type="compositionally biased region" description="Polar residues" evidence="5">
    <location>
        <begin position="273"/>
        <end position="285"/>
    </location>
</feature>
<evidence type="ECO:0000313" key="8">
    <source>
        <dbReference type="Proteomes" id="UP001186944"/>
    </source>
</evidence>
<name>A0AA88YDA1_PINIB</name>
<dbReference type="Pfam" id="PF12012">
    <property type="entry name" value="DUF3504"/>
    <property type="match status" value="1"/>
</dbReference>
<dbReference type="InterPro" id="IPR042838">
    <property type="entry name" value="KIAA1958"/>
</dbReference>
<evidence type="ECO:0000256" key="3">
    <source>
        <dbReference type="ARBA" id="ARBA00022843"/>
    </source>
</evidence>
<feature type="compositionally biased region" description="Low complexity" evidence="5">
    <location>
        <begin position="310"/>
        <end position="321"/>
    </location>
</feature>
<reference evidence="7" key="1">
    <citation type="submission" date="2019-08" db="EMBL/GenBank/DDBJ databases">
        <title>The improved chromosome-level genome for the pearl oyster Pinctada fucata martensii using PacBio sequencing and Hi-C.</title>
        <authorList>
            <person name="Zheng Z."/>
        </authorList>
    </citation>
    <scope>NUCLEOTIDE SEQUENCE</scope>
    <source>
        <strain evidence="7">ZZ-2019</strain>
        <tissue evidence="7">Adductor muscle</tissue>
    </source>
</reference>
<feature type="region of interest" description="Disordered" evidence="5">
    <location>
        <begin position="1"/>
        <end position="34"/>
    </location>
</feature>
<keyword evidence="4" id="KW-0233">DNA recombination</keyword>
<dbReference type="EMBL" id="VSWD01000006">
    <property type="protein sequence ID" value="KAK3099255.1"/>
    <property type="molecule type" value="Genomic_DNA"/>
</dbReference>
<dbReference type="PANTHER" id="PTHR46963">
    <property type="entry name" value="SIMILAR TO RIKEN CDNA E130308A19"/>
    <property type="match status" value="1"/>
</dbReference>
<protein>
    <recommendedName>
        <fullName evidence="6">ZMYM2-like/QRICH1 C-terminal domain-containing protein</fullName>
    </recommendedName>
</protein>
<evidence type="ECO:0000256" key="5">
    <source>
        <dbReference type="SAM" id="MobiDB-lite"/>
    </source>
</evidence>
<dbReference type="GO" id="GO:0003677">
    <property type="term" value="F:DNA binding"/>
    <property type="evidence" value="ECO:0007669"/>
    <property type="project" value="InterPro"/>
</dbReference>
<feature type="region of interest" description="Disordered" evidence="5">
    <location>
        <begin position="261"/>
        <end position="285"/>
    </location>
</feature>
<feature type="region of interest" description="Disordered" evidence="5">
    <location>
        <begin position="301"/>
        <end position="321"/>
    </location>
</feature>
<dbReference type="Gene3D" id="1.10.443.10">
    <property type="entry name" value="Intergrase catalytic core"/>
    <property type="match status" value="1"/>
</dbReference>
<keyword evidence="8" id="KW-1185">Reference proteome</keyword>
<dbReference type="InterPro" id="IPR013762">
    <property type="entry name" value="Integrase-like_cat_sf"/>
</dbReference>
<evidence type="ECO:0000259" key="6">
    <source>
        <dbReference type="Pfam" id="PF12012"/>
    </source>
</evidence>
<dbReference type="AlphaFoldDB" id="A0AA88YDA1"/>
<evidence type="ECO:0000256" key="1">
    <source>
        <dbReference type="ARBA" id="ARBA00022499"/>
    </source>
</evidence>
<gene>
    <name evidence="7" type="ORF">FSP39_001710</name>
</gene>
<keyword evidence="2" id="KW-0597">Phosphoprotein</keyword>
<proteinExistence type="predicted"/>
<sequence>MEFAKTRDALRAKQRDLKSQGKGSKPNRSEPITDEDVEQLYETGELGNANPNSLLNTFWFLNTLHFGMRGGATEHRAMCWGDIILKHDNSLNLDFLEYHERTTKTRTGDDLRNVRPCPPRMYATPDNPSRCPVALYMLYSSKRPEGYSNPDDPFYLAAVTNNKNPTIRERWFVKAPVGKNKLDNMMKNMAQKGGLPDRRITNTSVRKALIQKMTDHNVPDNLQVYVTGHKNPQSLNNYCTLNDAHKYEISRMLSKTQSSAQSSLLSLPMEAPASTNDSSSTLQFPTENTSVNVVPFHGHGDTRQSHLCHSQNLTKSSTSSSSRLESLFTGSSLNNCTISINITNIPPMNPKRKRIINDSDSD</sequence>
<feature type="compositionally biased region" description="Basic and acidic residues" evidence="5">
    <location>
        <begin position="1"/>
        <end position="19"/>
    </location>
</feature>
<evidence type="ECO:0000313" key="7">
    <source>
        <dbReference type="EMBL" id="KAK3099255.1"/>
    </source>
</evidence>
<keyword evidence="1" id="KW-1017">Isopeptide bond</keyword>
<dbReference type="SUPFAM" id="SSF56349">
    <property type="entry name" value="DNA breaking-rejoining enzymes"/>
    <property type="match status" value="1"/>
</dbReference>